<feature type="compositionally biased region" description="Low complexity" evidence="1">
    <location>
        <begin position="29"/>
        <end position="39"/>
    </location>
</feature>
<keyword evidence="3" id="KW-1185">Reference proteome</keyword>
<feature type="compositionally biased region" description="Polar residues" evidence="1">
    <location>
        <begin position="111"/>
        <end position="122"/>
    </location>
</feature>
<feature type="compositionally biased region" description="Basic and acidic residues" evidence="1">
    <location>
        <begin position="40"/>
        <end position="59"/>
    </location>
</feature>
<feature type="region of interest" description="Disordered" evidence="1">
    <location>
        <begin position="1"/>
        <end position="67"/>
    </location>
</feature>
<dbReference type="OrthoDB" id="2384442at2759"/>
<dbReference type="EMBL" id="CAJVPS010000490">
    <property type="protein sequence ID" value="CAG8489946.1"/>
    <property type="molecule type" value="Genomic_DNA"/>
</dbReference>
<feature type="compositionally biased region" description="Basic and acidic residues" evidence="1">
    <location>
        <begin position="123"/>
        <end position="136"/>
    </location>
</feature>
<name>A0A9N8WHK8_9GLOM</name>
<gene>
    <name evidence="2" type="ORF">ALEPTO_LOCUS2928</name>
</gene>
<evidence type="ECO:0000256" key="1">
    <source>
        <dbReference type="SAM" id="MobiDB-lite"/>
    </source>
</evidence>
<evidence type="ECO:0000313" key="2">
    <source>
        <dbReference type="EMBL" id="CAG8489946.1"/>
    </source>
</evidence>
<organism evidence="2 3">
    <name type="scientific">Ambispora leptoticha</name>
    <dbReference type="NCBI Taxonomy" id="144679"/>
    <lineage>
        <taxon>Eukaryota</taxon>
        <taxon>Fungi</taxon>
        <taxon>Fungi incertae sedis</taxon>
        <taxon>Mucoromycota</taxon>
        <taxon>Glomeromycotina</taxon>
        <taxon>Glomeromycetes</taxon>
        <taxon>Archaeosporales</taxon>
        <taxon>Ambisporaceae</taxon>
        <taxon>Ambispora</taxon>
    </lineage>
</organism>
<sequence>MPLNTEYSGIITTTVTRPPSPPKREGRKPLSPSSSSSSKLESKEHWEDTVENDRPHEGDIDNSNNWSWHELGNEQCQIVNAPNSSLPNLPPEDTTPNIIRDNREAELALQEMTSEENTNKNANVERRSSYDELERI</sequence>
<evidence type="ECO:0000313" key="3">
    <source>
        <dbReference type="Proteomes" id="UP000789508"/>
    </source>
</evidence>
<dbReference type="AlphaFoldDB" id="A0A9N8WHK8"/>
<reference evidence="2" key="1">
    <citation type="submission" date="2021-06" db="EMBL/GenBank/DDBJ databases">
        <authorList>
            <person name="Kallberg Y."/>
            <person name="Tangrot J."/>
            <person name="Rosling A."/>
        </authorList>
    </citation>
    <scope>NUCLEOTIDE SEQUENCE</scope>
    <source>
        <strain evidence="2">FL130A</strain>
    </source>
</reference>
<feature type="region of interest" description="Disordered" evidence="1">
    <location>
        <begin position="110"/>
        <end position="136"/>
    </location>
</feature>
<accession>A0A9N8WHK8</accession>
<dbReference type="Proteomes" id="UP000789508">
    <property type="component" value="Unassembled WGS sequence"/>
</dbReference>
<comment type="caution">
    <text evidence="2">The sequence shown here is derived from an EMBL/GenBank/DDBJ whole genome shotgun (WGS) entry which is preliminary data.</text>
</comment>
<protein>
    <submittedName>
        <fullName evidence="2">2048_t:CDS:1</fullName>
    </submittedName>
</protein>
<feature type="compositionally biased region" description="Polar residues" evidence="1">
    <location>
        <begin position="1"/>
        <end position="17"/>
    </location>
</feature>
<proteinExistence type="predicted"/>